<accession>A0A1F5I7V2</accession>
<dbReference type="EMBL" id="MFBY01000055">
    <property type="protein sequence ID" value="OGE12411.1"/>
    <property type="molecule type" value="Genomic_DNA"/>
</dbReference>
<sequence length="353" mass="41093">MYPRIAFFFKDFSLYLIVDLIAVLVFISSVFFLVKSKYALNVKKITIAVIFSLVSTALIFSIFEGYFRYIYDESDGLGFLQVNKRWQERHVVYNNFFKRDRDFKVEKSAGTVRVGVLGDSITFGAGIADPKDRFSDILQKDFRQNGINAEIYNLGVPGLDSHEEIKLYQDLSYLNFDIIVWQYFLNDIQPEDKGGPAKIISQDAYSSDLMSVLNKNSTFFDFLYWRFSSKYATTFDQLGSHYLQMYSDESILKSHEEELSKFIGELKEKDKKIIVIIFPFIELIGPDYPANYVHDEMKSFFNSHDIEVVDLLSDLKDSNWKKLVASKFDTHPNEKVHKLAAEKLYEKLYPELK</sequence>
<dbReference type="InterPro" id="IPR013830">
    <property type="entry name" value="SGNH_hydro"/>
</dbReference>
<evidence type="ECO:0000313" key="3">
    <source>
        <dbReference type="EMBL" id="OGE12411.1"/>
    </source>
</evidence>
<protein>
    <recommendedName>
        <fullName evidence="2">SGNH hydrolase-type esterase domain-containing protein</fullName>
    </recommendedName>
</protein>
<comment type="caution">
    <text evidence="3">The sequence shown here is derived from an EMBL/GenBank/DDBJ whole genome shotgun (WGS) entry which is preliminary data.</text>
</comment>
<gene>
    <name evidence="3" type="ORF">A3G14_00100</name>
</gene>
<proteinExistence type="predicted"/>
<organism evidence="3 4">
    <name type="scientific">Candidatus Curtissbacteria bacterium RIFCSPLOWO2_12_FULL_38_9</name>
    <dbReference type="NCBI Taxonomy" id="1797735"/>
    <lineage>
        <taxon>Bacteria</taxon>
        <taxon>Candidatus Curtissiibacteriota</taxon>
    </lineage>
</organism>
<dbReference type="AlphaFoldDB" id="A0A1F5I7V2"/>
<dbReference type="Proteomes" id="UP000177300">
    <property type="component" value="Unassembled WGS sequence"/>
</dbReference>
<evidence type="ECO:0000313" key="4">
    <source>
        <dbReference type="Proteomes" id="UP000177300"/>
    </source>
</evidence>
<feature type="transmembrane region" description="Helical" evidence="1">
    <location>
        <begin position="45"/>
        <end position="63"/>
    </location>
</feature>
<feature type="domain" description="SGNH hydrolase-type esterase" evidence="2">
    <location>
        <begin position="116"/>
        <end position="339"/>
    </location>
</feature>
<keyword evidence="1" id="KW-0812">Transmembrane</keyword>
<keyword evidence="1" id="KW-0472">Membrane</keyword>
<feature type="transmembrane region" description="Helical" evidence="1">
    <location>
        <begin position="12"/>
        <end position="33"/>
    </location>
</feature>
<name>A0A1F5I7V2_9BACT</name>
<dbReference type="Pfam" id="PF13472">
    <property type="entry name" value="Lipase_GDSL_2"/>
    <property type="match status" value="1"/>
</dbReference>
<evidence type="ECO:0000259" key="2">
    <source>
        <dbReference type="Pfam" id="PF13472"/>
    </source>
</evidence>
<reference evidence="3 4" key="1">
    <citation type="journal article" date="2016" name="Nat. Commun.">
        <title>Thousands of microbial genomes shed light on interconnected biogeochemical processes in an aquifer system.</title>
        <authorList>
            <person name="Anantharaman K."/>
            <person name="Brown C.T."/>
            <person name="Hug L.A."/>
            <person name="Sharon I."/>
            <person name="Castelle C.J."/>
            <person name="Probst A.J."/>
            <person name="Thomas B.C."/>
            <person name="Singh A."/>
            <person name="Wilkins M.J."/>
            <person name="Karaoz U."/>
            <person name="Brodie E.L."/>
            <person name="Williams K.H."/>
            <person name="Hubbard S.S."/>
            <person name="Banfield J.F."/>
        </authorList>
    </citation>
    <scope>NUCLEOTIDE SEQUENCE [LARGE SCALE GENOMIC DNA]</scope>
</reference>
<dbReference type="Gene3D" id="3.40.50.1110">
    <property type="entry name" value="SGNH hydrolase"/>
    <property type="match status" value="1"/>
</dbReference>
<evidence type="ECO:0000256" key="1">
    <source>
        <dbReference type="SAM" id="Phobius"/>
    </source>
</evidence>
<dbReference type="SUPFAM" id="SSF52266">
    <property type="entry name" value="SGNH hydrolase"/>
    <property type="match status" value="1"/>
</dbReference>
<keyword evidence="1" id="KW-1133">Transmembrane helix</keyword>
<dbReference type="InterPro" id="IPR036514">
    <property type="entry name" value="SGNH_hydro_sf"/>
</dbReference>
<dbReference type="CDD" id="cd00229">
    <property type="entry name" value="SGNH_hydrolase"/>
    <property type="match status" value="1"/>
</dbReference>